<feature type="transmembrane region" description="Helical" evidence="6">
    <location>
        <begin position="368"/>
        <end position="389"/>
    </location>
</feature>
<comment type="subcellular location">
    <subcellularLocation>
        <location evidence="1">Cell membrane</location>
        <topology evidence="1">Multi-pass membrane protein</topology>
    </subcellularLocation>
</comment>
<reference evidence="7 8" key="1">
    <citation type="submission" date="2018-03" db="EMBL/GenBank/DDBJ databases">
        <title>Genome sequence of Lactococcus lactis strain 14B4 from almond drupe.</title>
        <authorList>
            <person name="Tran T.D."/>
            <person name="McGarvey J.A."/>
            <person name="Huynh S."/>
            <person name="Parker C.T."/>
        </authorList>
    </citation>
    <scope>NUCLEOTIDE SEQUENCE [LARGE SCALE GENOMIC DNA]</scope>
    <source>
        <strain evidence="7 8">14B4</strain>
    </source>
</reference>
<keyword evidence="4 6" id="KW-1133">Transmembrane helix</keyword>
<keyword evidence="2" id="KW-1003">Cell membrane</keyword>
<feature type="transmembrane region" description="Helical" evidence="6">
    <location>
        <begin position="305"/>
        <end position="328"/>
    </location>
</feature>
<accession>A0A2Z3KB01</accession>
<dbReference type="InterPro" id="IPR036259">
    <property type="entry name" value="MFS_trans_sf"/>
</dbReference>
<evidence type="ECO:0000256" key="4">
    <source>
        <dbReference type="ARBA" id="ARBA00022989"/>
    </source>
</evidence>
<dbReference type="Proteomes" id="UP000245919">
    <property type="component" value="Chromosome"/>
</dbReference>
<feature type="transmembrane region" description="Helical" evidence="6">
    <location>
        <begin position="43"/>
        <end position="63"/>
    </location>
</feature>
<feature type="transmembrane region" description="Helical" evidence="6">
    <location>
        <begin position="75"/>
        <end position="97"/>
    </location>
</feature>
<name>A0A2Z3KB01_LACLL</name>
<evidence type="ECO:0000256" key="2">
    <source>
        <dbReference type="ARBA" id="ARBA00022475"/>
    </source>
</evidence>
<gene>
    <name evidence="7" type="ORF">LL14B4_01110</name>
</gene>
<dbReference type="Gene3D" id="1.20.1250.20">
    <property type="entry name" value="MFS general substrate transporter like domains"/>
    <property type="match status" value="1"/>
</dbReference>
<dbReference type="PANTHER" id="PTHR23513:SF6">
    <property type="entry name" value="MAJOR FACILITATOR SUPERFAMILY ASSOCIATED DOMAIN-CONTAINING PROTEIN"/>
    <property type="match status" value="1"/>
</dbReference>
<feature type="transmembrane region" description="Helical" evidence="6">
    <location>
        <begin position="215"/>
        <end position="232"/>
    </location>
</feature>
<feature type="transmembrane region" description="Helical" evidence="6">
    <location>
        <begin position="281"/>
        <end position="299"/>
    </location>
</feature>
<feature type="transmembrane region" description="Helical" evidence="6">
    <location>
        <begin position="252"/>
        <end position="274"/>
    </location>
</feature>
<dbReference type="Pfam" id="PF07690">
    <property type="entry name" value="MFS_1"/>
    <property type="match status" value="1"/>
</dbReference>
<feature type="transmembrane region" description="Helical" evidence="6">
    <location>
        <begin position="151"/>
        <end position="168"/>
    </location>
</feature>
<sequence>MFEILKENKNFRNFFLALNSSYIGDAIDDIAFGMLIYQITKSAFLTGLVVVIRIFFSFISIFTAALTDYWRKERVIVLSELGEFTSLLLFLIIYLFIIPPVWLIFIVVIINAGFGAFSTPAKSGLIGYILKDVEIVKARSLLFGGQNLSQIIGYTIAGLVITSLGYKTCIMIDLISFIIGIIFISKINCYNIPLKNKNRRFMREALKGINIIYKKRILILLILLSLIGNFAIAPVESMMTAYLGKYFGDINYFSLFMLFSTLSSFLGVVFISHFNKKFKNSILMMIGFGFGVVGIYSLLGKKLFLLILSAIFLGLSNVIISTINAAMIQLNTPKEFLGRVFATFKFISLSISPLSILVVGGISSCFPLSSSFAILGILLLVSMVLSPFLSSGDKK</sequence>
<keyword evidence="5 6" id="KW-0472">Membrane</keyword>
<dbReference type="CDD" id="cd06173">
    <property type="entry name" value="MFS_MefA_like"/>
    <property type="match status" value="1"/>
</dbReference>
<dbReference type="InterPro" id="IPR011701">
    <property type="entry name" value="MFS"/>
</dbReference>
<dbReference type="PANTHER" id="PTHR23513">
    <property type="entry name" value="INTEGRAL MEMBRANE EFFLUX PROTEIN-RELATED"/>
    <property type="match status" value="1"/>
</dbReference>
<dbReference type="EMBL" id="CP028160">
    <property type="protein sequence ID" value="AWN64862.1"/>
    <property type="molecule type" value="Genomic_DNA"/>
</dbReference>
<keyword evidence="3 6" id="KW-0812">Transmembrane</keyword>
<evidence type="ECO:0000313" key="7">
    <source>
        <dbReference type="EMBL" id="AWN64862.1"/>
    </source>
</evidence>
<dbReference type="GO" id="GO:0005886">
    <property type="term" value="C:plasma membrane"/>
    <property type="evidence" value="ECO:0007669"/>
    <property type="project" value="UniProtKB-SubCell"/>
</dbReference>
<evidence type="ECO:0000313" key="8">
    <source>
        <dbReference type="Proteomes" id="UP000245919"/>
    </source>
</evidence>
<dbReference type="RefSeq" id="WP_109990594.1">
    <property type="nucleotide sequence ID" value="NZ_CP028160.1"/>
</dbReference>
<evidence type="ECO:0008006" key="9">
    <source>
        <dbReference type="Google" id="ProtNLM"/>
    </source>
</evidence>
<protein>
    <recommendedName>
        <fullName evidence="9">MFS transporter</fullName>
    </recommendedName>
</protein>
<organism evidence="7 8">
    <name type="scientific">Lactococcus lactis subsp. lactis</name>
    <name type="common">Streptococcus lactis</name>
    <dbReference type="NCBI Taxonomy" id="1360"/>
    <lineage>
        <taxon>Bacteria</taxon>
        <taxon>Bacillati</taxon>
        <taxon>Bacillota</taxon>
        <taxon>Bacilli</taxon>
        <taxon>Lactobacillales</taxon>
        <taxon>Streptococcaceae</taxon>
        <taxon>Lactococcus</taxon>
    </lineage>
</organism>
<evidence type="ECO:0000256" key="5">
    <source>
        <dbReference type="ARBA" id="ARBA00023136"/>
    </source>
</evidence>
<dbReference type="GO" id="GO:0022857">
    <property type="term" value="F:transmembrane transporter activity"/>
    <property type="evidence" value="ECO:0007669"/>
    <property type="project" value="InterPro"/>
</dbReference>
<feature type="transmembrane region" description="Helical" evidence="6">
    <location>
        <begin position="340"/>
        <end position="362"/>
    </location>
</feature>
<proteinExistence type="predicted"/>
<dbReference type="GeneID" id="89632390"/>
<evidence type="ECO:0000256" key="1">
    <source>
        <dbReference type="ARBA" id="ARBA00004651"/>
    </source>
</evidence>
<evidence type="ECO:0000256" key="3">
    <source>
        <dbReference type="ARBA" id="ARBA00022692"/>
    </source>
</evidence>
<evidence type="ECO:0000256" key="6">
    <source>
        <dbReference type="SAM" id="Phobius"/>
    </source>
</evidence>
<dbReference type="SUPFAM" id="SSF103473">
    <property type="entry name" value="MFS general substrate transporter"/>
    <property type="match status" value="1"/>
</dbReference>
<feature type="transmembrane region" description="Helical" evidence="6">
    <location>
        <begin position="174"/>
        <end position="194"/>
    </location>
</feature>
<dbReference type="AlphaFoldDB" id="A0A2Z3KB01"/>